<dbReference type="PANTHER" id="PTHR45339:SF1">
    <property type="entry name" value="HYBRID SIGNAL TRANSDUCTION HISTIDINE KINASE J"/>
    <property type="match status" value="1"/>
</dbReference>
<dbReference type="Gene3D" id="3.40.50.2300">
    <property type="match status" value="1"/>
</dbReference>
<dbReference type="SMART" id="SM00448">
    <property type="entry name" value="REC"/>
    <property type="match status" value="1"/>
</dbReference>
<dbReference type="FunFam" id="3.40.50.2300:FF:000146">
    <property type="entry name" value="Putative two-component response regulator SSK1p"/>
    <property type="match status" value="1"/>
</dbReference>
<feature type="region of interest" description="Disordered" evidence="5">
    <location>
        <begin position="378"/>
        <end position="399"/>
    </location>
</feature>
<feature type="domain" description="Response regulatory" evidence="6">
    <location>
        <begin position="734"/>
        <end position="884"/>
    </location>
</feature>
<gene>
    <name evidence="7" type="ORF">MHUMG1_08978</name>
</gene>
<dbReference type="InterPro" id="IPR011006">
    <property type="entry name" value="CheY-like_superfamily"/>
</dbReference>
<feature type="region of interest" description="Disordered" evidence="5">
    <location>
        <begin position="52"/>
        <end position="183"/>
    </location>
</feature>
<dbReference type="CDD" id="cd17546">
    <property type="entry name" value="REC_hyHK_CKI1_RcsC-like"/>
    <property type="match status" value="1"/>
</dbReference>
<feature type="modified residue" description="4-aspartylphosphate" evidence="4">
    <location>
        <position position="783"/>
    </location>
</feature>
<feature type="region of interest" description="Disordered" evidence="5">
    <location>
        <begin position="914"/>
        <end position="934"/>
    </location>
</feature>
<feature type="region of interest" description="Disordered" evidence="5">
    <location>
        <begin position="587"/>
        <end position="726"/>
    </location>
</feature>
<feature type="compositionally biased region" description="Low complexity" evidence="5">
    <location>
        <begin position="285"/>
        <end position="300"/>
    </location>
</feature>
<proteinExistence type="inferred from homology"/>
<feature type="compositionally biased region" description="Basic and acidic residues" evidence="5">
    <location>
        <begin position="124"/>
        <end position="136"/>
    </location>
</feature>
<evidence type="ECO:0000313" key="7">
    <source>
        <dbReference type="EMBL" id="KAH0593256.1"/>
    </source>
</evidence>
<dbReference type="AlphaFoldDB" id="A0A9P8M445"/>
<organism evidence="7 8">
    <name type="scientific">Metarhizium humberi</name>
    <dbReference type="NCBI Taxonomy" id="2596975"/>
    <lineage>
        <taxon>Eukaryota</taxon>
        <taxon>Fungi</taxon>
        <taxon>Dikarya</taxon>
        <taxon>Ascomycota</taxon>
        <taxon>Pezizomycotina</taxon>
        <taxon>Sordariomycetes</taxon>
        <taxon>Hypocreomycetidae</taxon>
        <taxon>Hypocreales</taxon>
        <taxon>Clavicipitaceae</taxon>
        <taxon>Metarhizium</taxon>
    </lineage>
</organism>
<dbReference type="EMBL" id="JACEFI010000022">
    <property type="protein sequence ID" value="KAH0593256.1"/>
    <property type="molecule type" value="Genomic_DNA"/>
</dbReference>
<feature type="compositionally biased region" description="Polar residues" evidence="5">
    <location>
        <begin position="387"/>
        <end position="399"/>
    </location>
</feature>
<name>A0A9P8M445_9HYPO</name>
<evidence type="ECO:0000313" key="8">
    <source>
        <dbReference type="Proteomes" id="UP000764110"/>
    </source>
</evidence>
<dbReference type="Pfam" id="PF00072">
    <property type="entry name" value="Response_reg"/>
    <property type="match status" value="1"/>
</dbReference>
<sequence length="934" mass="100770">MTDLARLQDELNKAVTVRDATDGYHLLRTDEPSLADTSELMAHDIASRIKARLSRRRHSTASSLASSRSGLGEASVSSVPSQTSREASFASHAQRTASQTSDEHPEAIGHGAAAGTEVENGDAEGDRRQHHDKDQDGWAGDEQGANQASGLDSEPPAEGPFFQRFGAGNSGGALGAPGKEPPAQLEPLAEEALSRQKLEGHPLSHVPKLAPQVSQGPRNIPMGSVDMGQGQAHHDMDASDKDPPRHDHLHASAWAASRFGPHPDPSTQLSPATAVHLPPPPRSTPSPTSSPLRTSRSSTLAVGDRNSPQRGGAGRIHNHGHNLRLFDIGSSGSGVRVPPAHAGDDLEVDPLQPPQHGRELDQLSFASFPAAAPASAASSAASPVSFTSDPQPSRRQSLFASRQTSLIKTLLRSNQPQAATDTEHRHSIDTIMVTRKIWVRRPHASATTITINEDDLVDDVRDMILRKYANSLGRTFDSPDLVIRVHPRDQEKERALGPEEVMARTLDTYYPGGQTIDEALIIDIPRRTPKASPRVPIPPGTATTYYITEDGRPSEAGEGYFPPVVTIPSPHASHVVPATAPNGTVPHSIAVLGTGHIPPIPSPGATSRSRLYRDRPDRPRLNRTHTSSPTLMAGHAPGPQASNTGSHGTQNFVPRLPHSRTHSSSSDHPSGLAMVKTPMTKSPGPEVTPARIATPPPRSSSPRAPSLRPKRSKKSSEHPAAAGTVLNGNVPPINVLIVEDNPINLKLLEAFVKRLKVRWQSAMNGQDAVKKWRMGGFHLVLMDIQLPVMNGLDATREIRRLERINTIGVFTSTPDNATGNSEEDIKEHDRLQNPSLFKSPVIIVALTASSLQSDRHEALAAGCNDFLTKPVNFVWLERKVMEWGCMQALIDFDAWRHWKEELAVQDAEREEAAKKALATKAKSKKNRSSLSTTS</sequence>
<evidence type="ECO:0000256" key="2">
    <source>
        <dbReference type="ARBA" id="ARBA00023012"/>
    </source>
</evidence>
<feature type="compositionally biased region" description="Polar residues" evidence="5">
    <location>
        <begin position="76"/>
        <end position="100"/>
    </location>
</feature>
<dbReference type="PANTHER" id="PTHR45339">
    <property type="entry name" value="HYBRID SIGNAL TRANSDUCTION HISTIDINE KINASE J"/>
    <property type="match status" value="1"/>
</dbReference>
<keyword evidence="1 4" id="KW-0597">Phosphoprotein</keyword>
<keyword evidence="2" id="KW-0902">Two-component regulatory system</keyword>
<dbReference type="GO" id="GO:0000156">
    <property type="term" value="F:phosphorelay response regulator activity"/>
    <property type="evidence" value="ECO:0007669"/>
    <property type="project" value="UniProtKB-ARBA"/>
</dbReference>
<evidence type="ECO:0000256" key="4">
    <source>
        <dbReference type="PROSITE-ProRule" id="PRU00169"/>
    </source>
</evidence>
<feature type="compositionally biased region" description="Basic and acidic residues" evidence="5">
    <location>
        <begin position="611"/>
        <end position="620"/>
    </location>
</feature>
<evidence type="ECO:0000256" key="1">
    <source>
        <dbReference type="ARBA" id="ARBA00022553"/>
    </source>
</evidence>
<dbReference type="SUPFAM" id="SSF52172">
    <property type="entry name" value="CheY-like"/>
    <property type="match status" value="1"/>
</dbReference>
<evidence type="ECO:0000256" key="3">
    <source>
        <dbReference type="ARBA" id="ARBA00093463"/>
    </source>
</evidence>
<dbReference type="InterPro" id="IPR001789">
    <property type="entry name" value="Sig_transdc_resp-reg_receiver"/>
</dbReference>
<evidence type="ECO:0000256" key="5">
    <source>
        <dbReference type="SAM" id="MobiDB-lite"/>
    </source>
</evidence>
<feature type="compositionally biased region" description="Low complexity" evidence="5">
    <location>
        <begin position="60"/>
        <end position="75"/>
    </location>
</feature>
<feature type="region of interest" description="Disordered" evidence="5">
    <location>
        <begin position="202"/>
        <end position="357"/>
    </location>
</feature>
<keyword evidence="8" id="KW-1185">Reference proteome</keyword>
<feature type="compositionally biased region" description="Basic and acidic residues" evidence="5">
    <location>
        <begin position="232"/>
        <end position="250"/>
    </location>
</feature>
<protein>
    <recommendedName>
        <fullName evidence="6">Response regulatory domain-containing protein</fullName>
    </recommendedName>
</protein>
<evidence type="ECO:0000259" key="6">
    <source>
        <dbReference type="PROSITE" id="PS50110"/>
    </source>
</evidence>
<feature type="compositionally biased region" description="Polar residues" evidence="5">
    <location>
        <begin position="640"/>
        <end position="652"/>
    </location>
</feature>
<dbReference type="PROSITE" id="PS50110">
    <property type="entry name" value="RESPONSE_REGULATORY"/>
    <property type="match status" value="1"/>
</dbReference>
<comment type="caution">
    <text evidence="7">The sequence shown here is derived from an EMBL/GenBank/DDBJ whole genome shotgun (WGS) entry which is preliminary data.</text>
</comment>
<accession>A0A9P8M445</accession>
<reference evidence="7 8" key="1">
    <citation type="submission" date="2020-07" db="EMBL/GenBank/DDBJ databases">
        <title>Metarhizium humberi genome.</title>
        <authorList>
            <person name="Lysoe E."/>
        </authorList>
    </citation>
    <scope>NUCLEOTIDE SEQUENCE [LARGE SCALE GENOMIC DNA]</scope>
    <source>
        <strain evidence="7 8">ESALQ1638</strain>
    </source>
</reference>
<comment type="similarity">
    <text evidence="3">Belongs to the SSK1 family.</text>
</comment>
<dbReference type="Proteomes" id="UP000764110">
    <property type="component" value="Unassembled WGS sequence"/>
</dbReference>